<evidence type="ECO:0000313" key="2">
    <source>
        <dbReference type="EMBL" id="MFC4872248.1"/>
    </source>
</evidence>
<dbReference type="SFLD" id="SFLDS00005">
    <property type="entry name" value="Isoprenoid_Synthase_Type_I"/>
    <property type="match status" value="1"/>
</dbReference>
<comment type="caution">
    <text evidence="2">The sequence shown here is derived from an EMBL/GenBank/DDBJ whole genome shotgun (WGS) entry which is preliminary data.</text>
</comment>
<dbReference type="InterPro" id="IPR019845">
    <property type="entry name" value="Squalene/phytoene_synthase_CS"/>
</dbReference>
<dbReference type="InterPro" id="IPR033904">
    <property type="entry name" value="Trans_IPPS_HH"/>
</dbReference>
<dbReference type="Proteomes" id="UP001595818">
    <property type="component" value="Unassembled WGS sequence"/>
</dbReference>
<reference evidence="3" key="1">
    <citation type="journal article" date="2019" name="Int. J. Syst. Evol. Microbiol.">
        <title>The Global Catalogue of Microorganisms (GCM) 10K type strain sequencing project: providing services to taxonomists for standard genome sequencing and annotation.</title>
        <authorList>
            <consortium name="The Broad Institute Genomics Platform"/>
            <consortium name="The Broad Institute Genome Sequencing Center for Infectious Disease"/>
            <person name="Wu L."/>
            <person name="Ma J."/>
        </authorList>
    </citation>
    <scope>NUCLEOTIDE SEQUENCE [LARGE SCALE GENOMIC DNA]</scope>
    <source>
        <strain evidence="3">CGMCC 4.7466</strain>
    </source>
</reference>
<dbReference type="RefSeq" id="WP_377064471.1">
    <property type="nucleotide sequence ID" value="NZ_JBHSJJ010000005.1"/>
</dbReference>
<evidence type="ECO:0000256" key="1">
    <source>
        <dbReference type="ARBA" id="ARBA00022679"/>
    </source>
</evidence>
<name>A0ABV9T0X3_9BACT</name>
<dbReference type="SFLD" id="SFLDG01018">
    <property type="entry name" value="Squalene/Phytoene_Synthase_Lik"/>
    <property type="match status" value="1"/>
</dbReference>
<dbReference type="PROSITE" id="PS01045">
    <property type="entry name" value="SQUALEN_PHYTOEN_SYN_2"/>
    <property type="match status" value="1"/>
</dbReference>
<dbReference type="SUPFAM" id="SSF48576">
    <property type="entry name" value="Terpenoid synthases"/>
    <property type="match status" value="1"/>
</dbReference>
<dbReference type="Gene3D" id="1.10.600.10">
    <property type="entry name" value="Farnesyl Diphosphate Synthase"/>
    <property type="match status" value="1"/>
</dbReference>
<accession>A0ABV9T0X3</accession>
<dbReference type="Pfam" id="PF00494">
    <property type="entry name" value="SQS_PSY"/>
    <property type="match status" value="1"/>
</dbReference>
<keyword evidence="3" id="KW-1185">Reference proteome</keyword>
<keyword evidence="1" id="KW-0808">Transferase</keyword>
<gene>
    <name evidence="2" type="ORF">ACFPFU_11145</name>
</gene>
<dbReference type="EMBL" id="JBHSJJ010000005">
    <property type="protein sequence ID" value="MFC4872248.1"/>
    <property type="molecule type" value="Genomic_DNA"/>
</dbReference>
<protein>
    <submittedName>
        <fullName evidence="2">Phytoene/squalene synthase family protein</fullName>
    </submittedName>
</protein>
<sequence>MKDPKILFEKTAFECSKLITHRYSTSFTIGIQTLDKTYQAPIYAIYGFVRYADEIVDTFHDQDKQRLLNDFRTATFSAINQQISLNPVLHAFQITVNRYKIENELIDAFLTSMEMDLNFKNYNAANYEEYIHGSAEAVGLMCLRVFCNGNQEAYDRLKYSACKLGAAFQKVNFLRDLKSDFEDRGRTYFPGIDFDGFNDVVKKEIEKDIERDFQEALIGINQLPKGAYLGVKIAYVYYLKLFHKIRSMSSQSVIGKRIRIPNARKIALLTQTYFRTKMGLT</sequence>
<dbReference type="InterPro" id="IPR002060">
    <property type="entry name" value="Squ/phyt_synthse"/>
</dbReference>
<evidence type="ECO:0000313" key="3">
    <source>
        <dbReference type="Proteomes" id="UP001595818"/>
    </source>
</evidence>
<dbReference type="CDD" id="cd00683">
    <property type="entry name" value="Trans_IPPS_HH"/>
    <property type="match status" value="1"/>
</dbReference>
<dbReference type="PANTHER" id="PTHR31480">
    <property type="entry name" value="BIFUNCTIONAL LYCOPENE CYCLASE/PHYTOENE SYNTHASE"/>
    <property type="match status" value="1"/>
</dbReference>
<organism evidence="2 3">
    <name type="scientific">Negadavirga shengliensis</name>
    <dbReference type="NCBI Taxonomy" id="1389218"/>
    <lineage>
        <taxon>Bacteria</taxon>
        <taxon>Pseudomonadati</taxon>
        <taxon>Bacteroidota</taxon>
        <taxon>Cytophagia</taxon>
        <taxon>Cytophagales</taxon>
        <taxon>Cyclobacteriaceae</taxon>
        <taxon>Negadavirga</taxon>
    </lineage>
</organism>
<dbReference type="InterPro" id="IPR008949">
    <property type="entry name" value="Isoprenoid_synthase_dom_sf"/>
</dbReference>
<dbReference type="SFLD" id="SFLDG01212">
    <property type="entry name" value="Phytoene_synthase_like"/>
    <property type="match status" value="1"/>
</dbReference>
<proteinExistence type="predicted"/>
<dbReference type="InterPro" id="IPR044843">
    <property type="entry name" value="Trans_IPPS_bact-type"/>
</dbReference>